<evidence type="ECO:0000256" key="3">
    <source>
        <dbReference type="ARBA" id="ARBA00022989"/>
    </source>
</evidence>
<evidence type="ECO:0000313" key="7">
    <source>
        <dbReference type="EMBL" id="MBO8451666.1"/>
    </source>
</evidence>
<keyword evidence="2 5" id="KW-0812">Transmembrane</keyword>
<keyword evidence="3 5" id="KW-1133">Transmembrane helix</keyword>
<dbReference type="PANTHER" id="PTHR30414">
    <property type="entry name" value="MINICONDUCTANCE MECHANOSENSITIVE CHANNEL YBDG"/>
    <property type="match status" value="1"/>
</dbReference>
<dbReference type="Gene3D" id="2.30.30.60">
    <property type="match status" value="1"/>
</dbReference>
<dbReference type="InterPro" id="IPR023408">
    <property type="entry name" value="MscS_beta-dom_sf"/>
</dbReference>
<dbReference type="GO" id="GO:0005886">
    <property type="term" value="C:plasma membrane"/>
    <property type="evidence" value="ECO:0007669"/>
    <property type="project" value="TreeGrafter"/>
</dbReference>
<dbReference type="EMBL" id="JADIMI010000018">
    <property type="protein sequence ID" value="MBO8451666.1"/>
    <property type="molecule type" value="Genomic_DNA"/>
</dbReference>
<comment type="subcellular location">
    <subcellularLocation>
        <location evidence="1">Membrane</location>
    </subcellularLocation>
</comment>
<evidence type="ECO:0000256" key="4">
    <source>
        <dbReference type="ARBA" id="ARBA00023136"/>
    </source>
</evidence>
<organism evidence="7 8">
    <name type="scientific">Candidatus Cryptobacteroides intestinavium</name>
    <dbReference type="NCBI Taxonomy" id="2840766"/>
    <lineage>
        <taxon>Bacteria</taxon>
        <taxon>Pseudomonadati</taxon>
        <taxon>Bacteroidota</taxon>
        <taxon>Bacteroidia</taxon>
        <taxon>Bacteroidales</taxon>
        <taxon>Candidatus Cryptobacteroides</taxon>
    </lineage>
</organism>
<feature type="transmembrane region" description="Helical" evidence="5">
    <location>
        <begin position="12"/>
        <end position="34"/>
    </location>
</feature>
<dbReference type="GO" id="GO:0008381">
    <property type="term" value="F:mechanosensitive monoatomic ion channel activity"/>
    <property type="evidence" value="ECO:0007669"/>
    <property type="project" value="InterPro"/>
</dbReference>
<dbReference type="AlphaFoldDB" id="A0A9D9HHE2"/>
<dbReference type="SUPFAM" id="SSF50182">
    <property type="entry name" value="Sm-like ribonucleoproteins"/>
    <property type="match status" value="1"/>
</dbReference>
<accession>A0A9D9HHE2</accession>
<dbReference type="InterPro" id="IPR006685">
    <property type="entry name" value="MscS_channel_2nd"/>
</dbReference>
<evidence type="ECO:0000256" key="2">
    <source>
        <dbReference type="ARBA" id="ARBA00022692"/>
    </source>
</evidence>
<dbReference type="GO" id="GO:0071470">
    <property type="term" value="P:cellular response to osmotic stress"/>
    <property type="evidence" value="ECO:0007669"/>
    <property type="project" value="InterPro"/>
</dbReference>
<reference evidence="7" key="2">
    <citation type="journal article" date="2021" name="PeerJ">
        <title>Extensive microbial diversity within the chicken gut microbiome revealed by metagenomics and culture.</title>
        <authorList>
            <person name="Gilroy R."/>
            <person name="Ravi A."/>
            <person name="Getino M."/>
            <person name="Pursley I."/>
            <person name="Horton D.L."/>
            <person name="Alikhan N.F."/>
            <person name="Baker D."/>
            <person name="Gharbi K."/>
            <person name="Hall N."/>
            <person name="Watson M."/>
            <person name="Adriaenssens E.M."/>
            <person name="Foster-Nyarko E."/>
            <person name="Jarju S."/>
            <person name="Secka A."/>
            <person name="Antonio M."/>
            <person name="Oren A."/>
            <person name="Chaudhuri R.R."/>
            <person name="La Ragione R."/>
            <person name="Hildebrand F."/>
            <person name="Pallen M.J."/>
        </authorList>
    </citation>
    <scope>NUCLEOTIDE SEQUENCE</scope>
    <source>
        <strain evidence="7">B1-20833</strain>
    </source>
</reference>
<comment type="caution">
    <text evidence="7">The sequence shown here is derived from an EMBL/GenBank/DDBJ whole genome shotgun (WGS) entry which is preliminary data.</text>
</comment>
<evidence type="ECO:0000313" key="8">
    <source>
        <dbReference type="Proteomes" id="UP000823661"/>
    </source>
</evidence>
<keyword evidence="4 5" id="KW-0472">Membrane</keyword>
<sequence>MNLLDIDLQLRIIISGAIVAIAYIVDFLCCRLIVPAIRKIASKTSFKWDDHITADGVLRNAFHLIPPVTFQTVLPILFPEQTQWTDILSKVFSIYIIAIVCRLVCAFISSLYAISSETETLRNKPLKGLYQMLKVIVVCVCVILTIGILIEKDFTTLLAGLGASAAVLMLVFRDTILGLVAGVQLSAHDMLRPGDWIIMEKHNVNGTVMEVSLNTVKIRNWDNTITTIPPYILVSDSLQNWRGMRESGGRRVARSIRIDMNSIRFCTPTELESFSGKDWAKGMDLNADTVNLTAFRSAAEHYLHSLAGINSDLMLMVRQLEPTPEGLPIQFYFFTKEKDWIPYEHLAAEVMEHIIASLQQFGLRVFQRPSGMDITGSANAIPASGRAVHSERSSAEAAPLAL</sequence>
<gene>
    <name evidence="7" type="ORF">IAC06_02110</name>
</gene>
<feature type="transmembrane region" description="Helical" evidence="5">
    <location>
        <begin position="157"/>
        <end position="183"/>
    </location>
</feature>
<evidence type="ECO:0000259" key="6">
    <source>
        <dbReference type="Pfam" id="PF00924"/>
    </source>
</evidence>
<dbReference type="InterPro" id="IPR010920">
    <property type="entry name" value="LSM_dom_sf"/>
</dbReference>
<proteinExistence type="predicted"/>
<feature type="domain" description="Mechanosensitive ion channel MscS" evidence="6">
    <location>
        <begin position="174"/>
        <end position="242"/>
    </location>
</feature>
<dbReference type="PANTHER" id="PTHR30414:SF0">
    <property type="entry name" value="MINICONDUCTANCE MECHANOSENSITIVE CHANNEL YBDG"/>
    <property type="match status" value="1"/>
</dbReference>
<feature type="transmembrane region" description="Helical" evidence="5">
    <location>
        <begin position="92"/>
        <end position="114"/>
    </location>
</feature>
<feature type="transmembrane region" description="Helical" evidence="5">
    <location>
        <begin position="129"/>
        <end position="150"/>
    </location>
</feature>
<dbReference type="InterPro" id="IPR030192">
    <property type="entry name" value="YbdG"/>
</dbReference>
<name>A0A9D9HHE2_9BACT</name>
<protein>
    <submittedName>
        <fullName evidence="7">Mechanosensitive ion channel</fullName>
    </submittedName>
</protein>
<reference evidence="7" key="1">
    <citation type="submission" date="2020-10" db="EMBL/GenBank/DDBJ databases">
        <authorList>
            <person name="Gilroy R."/>
        </authorList>
    </citation>
    <scope>NUCLEOTIDE SEQUENCE</scope>
    <source>
        <strain evidence="7">B1-20833</strain>
    </source>
</reference>
<evidence type="ECO:0000256" key="5">
    <source>
        <dbReference type="SAM" id="Phobius"/>
    </source>
</evidence>
<evidence type="ECO:0000256" key="1">
    <source>
        <dbReference type="ARBA" id="ARBA00004370"/>
    </source>
</evidence>
<dbReference type="Proteomes" id="UP000823661">
    <property type="component" value="Unassembled WGS sequence"/>
</dbReference>
<dbReference type="Pfam" id="PF00924">
    <property type="entry name" value="MS_channel_2nd"/>
    <property type="match status" value="1"/>
</dbReference>